<dbReference type="Gene3D" id="2.140.10.30">
    <property type="entry name" value="Dipeptidylpeptidase IV, N-terminal domain"/>
    <property type="match status" value="1"/>
</dbReference>
<organism evidence="3 4">
    <name type="scientific">Woeseia oceani</name>
    <dbReference type="NCBI Taxonomy" id="1548547"/>
    <lineage>
        <taxon>Bacteria</taxon>
        <taxon>Pseudomonadati</taxon>
        <taxon>Pseudomonadota</taxon>
        <taxon>Gammaproteobacteria</taxon>
        <taxon>Woeseiales</taxon>
        <taxon>Woeseiaceae</taxon>
        <taxon>Woeseia</taxon>
    </lineage>
</organism>
<dbReference type="SUPFAM" id="SSF53474">
    <property type="entry name" value="alpha/beta-Hydrolases"/>
    <property type="match status" value="1"/>
</dbReference>
<proteinExistence type="predicted"/>
<feature type="domain" description="Peptidase S9 prolyl oligopeptidase catalytic" evidence="1">
    <location>
        <begin position="550"/>
        <end position="747"/>
    </location>
</feature>
<dbReference type="PANTHER" id="PTHR11731:SF193">
    <property type="entry name" value="DIPEPTIDYL PEPTIDASE 9"/>
    <property type="match status" value="1"/>
</dbReference>
<dbReference type="SUPFAM" id="SSF82171">
    <property type="entry name" value="DPP6 N-terminal domain-like"/>
    <property type="match status" value="1"/>
</dbReference>
<protein>
    <submittedName>
        <fullName evidence="3">Peptidase S9</fullName>
    </submittedName>
</protein>
<dbReference type="InterPro" id="IPR002469">
    <property type="entry name" value="Peptidase_S9B_N"/>
</dbReference>
<feature type="domain" description="Dipeptidylpeptidase IV N-terminal" evidence="2">
    <location>
        <begin position="108"/>
        <end position="457"/>
    </location>
</feature>
<evidence type="ECO:0000259" key="2">
    <source>
        <dbReference type="Pfam" id="PF00930"/>
    </source>
</evidence>
<dbReference type="OrthoDB" id="1094230at2"/>
<dbReference type="GO" id="GO:0008239">
    <property type="term" value="F:dipeptidyl-peptidase activity"/>
    <property type="evidence" value="ECO:0007669"/>
    <property type="project" value="TreeGrafter"/>
</dbReference>
<dbReference type="PANTHER" id="PTHR11731">
    <property type="entry name" value="PROTEASE FAMILY S9B,C DIPEPTIDYL-PEPTIDASE IV-RELATED"/>
    <property type="match status" value="1"/>
</dbReference>
<dbReference type="AlphaFoldDB" id="A0A193LE12"/>
<dbReference type="RefSeq" id="WP_068613761.1">
    <property type="nucleotide sequence ID" value="NZ_CP016268.1"/>
</dbReference>
<dbReference type="STRING" id="1548547.BA177_05185"/>
<dbReference type="GO" id="GO:0006508">
    <property type="term" value="P:proteolysis"/>
    <property type="evidence" value="ECO:0007669"/>
    <property type="project" value="InterPro"/>
</dbReference>
<dbReference type="EMBL" id="CP016268">
    <property type="protein sequence ID" value="ANO50681.1"/>
    <property type="molecule type" value="Genomic_DNA"/>
</dbReference>
<dbReference type="KEGG" id="woc:BA177_05185"/>
<name>A0A193LE12_9GAMM</name>
<dbReference type="InterPro" id="IPR001375">
    <property type="entry name" value="Peptidase_S9_cat"/>
</dbReference>
<dbReference type="Proteomes" id="UP000092695">
    <property type="component" value="Chromosome"/>
</dbReference>
<sequence length="752" mass="86153">MASNVVSQKAPGVLLTNEALYKDRAYKAKVPGTVRWLEDGSGYTALETVDAYKDVQLELDELGEDINPYRVIVHYDPATLERTVLFSLAQLTPAGADQALAIDDYQWSEDKSQLLLFTDARKVWRKRSRGDYWILNIATGELRQLGGEQREPSQMMFGKLSPDATKFAYVWRDNIYVQDLSTMEIVALTTDASDTVINGHFDWAYEEEFSILDGFRWSPDSQRIAHWQLDTHAARDFLIINNTDELYPTVSRIPYPKVGQENSAARIGVSRVDKPKTVWVKLPGVAKDMYVPRMDWANNSDELLVQQMNRKQDTNRVFYADVHTGDVREAFVEREETFIEDVIDPEWLESVDAFTWTSERSGWRHIYLVSRDGKTFTDLTPGEFDVVEFISIDEENGWLYFIASPEDVAQRYLYRSRLDGSGQVSRVTPAGLAGTNSYQVSEDSRWAIHKHSRFLQPPVYSLVSLPDHTVHHVLEDNAALARKVAELSLSEVEFYEVAARDGLRLNGYLLRPWNFDASRKYPIINYVYGEPAGQTVRDVWDEARSNWHMLMSQRGFVISSVDNRGTQAPRGHDWRRSVYGAVGVLGSRDQADSLKAICERWSFIDCDRVGVWGHSGGGSMTLNLMFRYPEQYHVGISRAPVADQRLYDSIYQERYSGLLPDYEEGYRLASPITYASQLRGKLLLMHGTGDDNVHYQGSERLINELIKHNRRFDFMSYPNRQHAIKKGEGTELHMYSTMTDYFEEHLQGADAE</sequence>
<dbReference type="Gene3D" id="3.40.50.1820">
    <property type="entry name" value="alpha/beta hydrolase"/>
    <property type="match status" value="1"/>
</dbReference>
<gene>
    <name evidence="3" type="ORF">BA177_05185</name>
</gene>
<keyword evidence="4" id="KW-1185">Reference proteome</keyword>
<dbReference type="InterPro" id="IPR050278">
    <property type="entry name" value="Serine_Prot_S9B/DPPIV"/>
</dbReference>
<evidence type="ECO:0000313" key="4">
    <source>
        <dbReference type="Proteomes" id="UP000092695"/>
    </source>
</evidence>
<reference evidence="3 4" key="1">
    <citation type="submission" date="2016-06" db="EMBL/GenBank/DDBJ databases">
        <title>Complete genome sequence of a deep-branching marine Gamma Proteobacterium Woeseia oceani type strain XK5.</title>
        <authorList>
            <person name="Mu D."/>
            <person name="Du Z."/>
        </authorList>
    </citation>
    <scope>NUCLEOTIDE SEQUENCE [LARGE SCALE GENOMIC DNA]</scope>
    <source>
        <strain evidence="3 4">XK5</strain>
    </source>
</reference>
<dbReference type="Pfam" id="PF00930">
    <property type="entry name" value="DPPIV_N"/>
    <property type="match status" value="1"/>
</dbReference>
<accession>A0A193LE12</accession>
<dbReference type="InterPro" id="IPR029058">
    <property type="entry name" value="AB_hydrolase_fold"/>
</dbReference>
<evidence type="ECO:0000313" key="3">
    <source>
        <dbReference type="EMBL" id="ANO50681.1"/>
    </source>
</evidence>
<dbReference type="GO" id="GO:0008236">
    <property type="term" value="F:serine-type peptidase activity"/>
    <property type="evidence" value="ECO:0007669"/>
    <property type="project" value="InterPro"/>
</dbReference>
<dbReference type="Pfam" id="PF00326">
    <property type="entry name" value="Peptidase_S9"/>
    <property type="match status" value="1"/>
</dbReference>
<evidence type="ECO:0000259" key="1">
    <source>
        <dbReference type="Pfam" id="PF00326"/>
    </source>
</evidence>